<organism evidence="2 3">
    <name type="scientific">Terribacillus saccharophilus</name>
    <dbReference type="NCBI Taxonomy" id="361277"/>
    <lineage>
        <taxon>Bacteria</taxon>
        <taxon>Bacillati</taxon>
        <taxon>Bacillota</taxon>
        <taxon>Bacilli</taxon>
        <taxon>Bacillales</taxon>
        <taxon>Bacillaceae</taxon>
        <taxon>Terribacillus</taxon>
    </lineage>
</organism>
<keyword evidence="1" id="KW-0812">Transmembrane</keyword>
<reference evidence="2 3" key="1">
    <citation type="submission" date="2016-10" db="EMBL/GenBank/DDBJ databases">
        <authorList>
            <person name="Varghese N."/>
            <person name="Submissions S."/>
        </authorList>
    </citation>
    <scope>NUCLEOTIDE SEQUENCE [LARGE SCALE GENOMIC DNA]</scope>
    <source>
        <strain evidence="2 3">DSM 21619</strain>
    </source>
</reference>
<evidence type="ECO:0000313" key="3">
    <source>
        <dbReference type="Proteomes" id="UP000199735"/>
    </source>
</evidence>
<dbReference type="EMBL" id="FOCD01000002">
    <property type="protein sequence ID" value="SEN21379.1"/>
    <property type="molecule type" value="Genomic_DNA"/>
</dbReference>
<dbReference type="Pfam" id="PF06946">
    <property type="entry name" value="Phage_holin_5_1"/>
    <property type="match status" value="1"/>
</dbReference>
<proteinExistence type="predicted"/>
<evidence type="ECO:0000313" key="2">
    <source>
        <dbReference type="EMBL" id="SEN21379.1"/>
    </source>
</evidence>
<keyword evidence="1" id="KW-0472">Membrane</keyword>
<dbReference type="Proteomes" id="UP000199735">
    <property type="component" value="Unassembled WGS sequence"/>
</dbReference>
<sequence>MEPIQNETMYQVLVFATILAPIVTAMMELLKRSFPRAKPYHALFSLFVGALLGAAAYPFTDFELTARLWAGGIAGLASAGLYNTFSSRKHPPDK</sequence>
<dbReference type="GeneID" id="34222990"/>
<accession>A0AAX2EF17</accession>
<dbReference type="InterPro" id="IPR009708">
    <property type="entry name" value="Phage_A118_holin/antiholin"/>
</dbReference>
<gene>
    <name evidence="2" type="ORF">SAMN04489762_1710</name>
</gene>
<dbReference type="AlphaFoldDB" id="A0AAX2EF17"/>
<feature type="transmembrane region" description="Helical" evidence="1">
    <location>
        <begin position="66"/>
        <end position="85"/>
    </location>
</feature>
<name>A0AAX2EF17_9BACI</name>
<evidence type="ECO:0000256" key="1">
    <source>
        <dbReference type="SAM" id="Phobius"/>
    </source>
</evidence>
<keyword evidence="1" id="KW-1133">Transmembrane helix</keyword>
<protein>
    <recommendedName>
        <fullName evidence="4">Bacteriophage A118-like holin, Hol118</fullName>
    </recommendedName>
</protein>
<comment type="caution">
    <text evidence="2">The sequence shown here is derived from an EMBL/GenBank/DDBJ whole genome shotgun (WGS) entry which is preliminary data.</text>
</comment>
<evidence type="ECO:0008006" key="4">
    <source>
        <dbReference type="Google" id="ProtNLM"/>
    </source>
</evidence>
<feature type="transmembrane region" description="Helical" evidence="1">
    <location>
        <begin position="12"/>
        <end position="30"/>
    </location>
</feature>
<feature type="transmembrane region" description="Helical" evidence="1">
    <location>
        <begin position="42"/>
        <end position="60"/>
    </location>
</feature>
<dbReference type="RefSeq" id="WP_318250061.1">
    <property type="nucleotide sequence ID" value="NZ_CP008876.1"/>
</dbReference>